<keyword evidence="2" id="KW-1185">Reference proteome</keyword>
<dbReference type="EMBL" id="JBBKZU010000012">
    <property type="protein sequence ID" value="MEJ8814337.1"/>
    <property type="molecule type" value="Genomic_DNA"/>
</dbReference>
<accession>A0ABU8VMF1</accession>
<gene>
    <name evidence="1" type="ORF">WKW77_24860</name>
</gene>
<organism evidence="1 2">
    <name type="scientific">Variovorax ureilyticus</name>
    <dbReference type="NCBI Taxonomy" id="1836198"/>
    <lineage>
        <taxon>Bacteria</taxon>
        <taxon>Pseudomonadati</taxon>
        <taxon>Pseudomonadota</taxon>
        <taxon>Betaproteobacteria</taxon>
        <taxon>Burkholderiales</taxon>
        <taxon>Comamonadaceae</taxon>
        <taxon>Variovorax</taxon>
    </lineage>
</organism>
<name>A0ABU8VMF1_9BURK</name>
<comment type="caution">
    <text evidence="1">The sequence shown here is derived from an EMBL/GenBank/DDBJ whole genome shotgun (WGS) entry which is preliminary data.</text>
</comment>
<sequence length="97" mass="10324">MSPQTEESRERKYAALLAELHGESERACAIVGAAWVSDPREAFMRGCATLSNDFEMILFMSGGKVSKGGKVPDSGRVFAEGVDFGNPPATPTSARVS</sequence>
<proteinExistence type="predicted"/>
<evidence type="ECO:0000313" key="1">
    <source>
        <dbReference type="EMBL" id="MEJ8814337.1"/>
    </source>
</evidence>
<reference evidence="1 2" key="1">
    <citation type="submission" date="2024-03" db="EMBL/GenBank/DDBJ databases">
        <title>Novel species of the genus Variovorax.</title>
        <authorList>
            <person name="Liu Q."/>
            <person name="Xin Y.-H."/>
        </authorList>
    </citation>
    <scope>NUCLEOTIDE SEQUENCE [LARGE SCALE GENOMIC DNA]</scope>
    <source>
        <strain evidence="1 2">KACC 18899</strain>
    </source>
</reference>
<protein>
    <submittedName>
        <fullName evidence="1">Uncharacterized protein</fullName>
    </submittedName>
</protein>
<dbReference type="RefSeq" id="WP_340359568.1">
    <property type="nucleotide sequence ID" value="NZ_JBBKZU010000012.1"/>
</dbReference>
<dbReference type="Proteomes" id="UP001365846">
    <property type="component" value="Unassembled WGS sequence"/>
</dbReference>
<evidence type="ECO:0000313" key="2">
    <source>
        <dbReference type="Proteomes" id="UP001365846"/>
    </source>
</evidence>